<sequence>MQDVRDVKIVHQAKTLRSLKRSLQREKQLASDAVKQCKALEAANKQLEEEVDTLKLKLQRFQARAAAEKASTNGLQPAISSPAQEEQTTSSDTGNDPGGIKKLCEELKSKNASLQQELKKTQRALVREVGDDVPVEDIIGSTNNTASGAGRRGRAQHIIMLKAKVKKLQHQLATAKSGATSVDAQDSANAATVLDVDQRAQQELSGQHVHRQKLLDQLASQRDELQERVHRLTRKYDALKARAQILDREKQETRNKFQVLVEKSRTDDALVDALQRQLETWKAKLHEARRARTADGVKANASHEERAELERLRKIVAEHKSRGDDRTMATSHSMMPQPSEAEKERLAEVVRGLKAQLEAKEKHLKSSQGGSVLVPPAQRQSTSPSPSLPPIGEENVSRIPRRPGSKIPTPSGKGTSMNNPVTSVGPPVPSAIIMEQQQQQLKREMETLRKTFRESMHEKDQRIAELEQLLSNLTQSGVNANTSVVAQELMDLQEENTFLRHEFEKLKTRYEARVKSASVDSRKLA</sequence>
<keyword evidence="4" id="KW-1185">Reference proteome</keyword>
<evidence type="ECO:0000256" key="1">
    <source>
        <dbReference type="SAM" id="Coils"/>
    </source>
</evidence>
<gene>
    <name evidence="3" type="ORF">Plil01_000696500</name>
</gene>
<feature type="region of interest" description="Disordered" evidence="2">
    <location>
        <begin position="66"/>
        <end position="101"/>
    </location>
</feature>
<reference evidence="3" key="1">
    <citation type="submission" date="2023-04" db="EMBL/GenBank/DDBJ databases">
        <title>Phytophthora lilii NBRC 32176.</title>
        <authorList>
            <person name="Ichikawa N."/>
            <person name="Sato H."/>
            <person name="Tonouchi N."/>
        </authorList>
    </citation>
    <scope>NUCLEOTIDE SEQUENCE</scope>
    <source>
        <strain evidence="3">NBRC 32176</strain>
    </source>
</reference>
<evidence type="ECO:0000313" key="4">
    <source>
        <dbReference type="Proteomes" id="UP001165083"/>
    </source>
</evidence>
<feature type="compositionally biased region" description="Polar residues" evidence="2">
    <location>
        <begin position="70"/>
        <end position="94"/>
    </location>
</feature>
<feature type="coiled-coil region" evidence="1">
    <location>
        <begin position="16"/>
        <end position="64"/>
    </location>
</feature>
<comment type="caution">
    <text evidence="3">The sequence shown here is derived from an EMBL/GenBank/DDBJ whole genome shotgun (WGS) entry which is preliminary data.</text>
</comment>
<name>A0A9W6WV18_9STRA</name>
<feature type="region of interest" description="Disordered" evidence="2">
    <location>
        <begin position="319"/>
        <end position="345"/>
    </location>
</feature>
<evidence type="ECO:0000256" key="2">
    <source>
        <dbReference type="SAM" id="MobiDB-lite"/>
    </source>
</evidence>
<proteinExistence type="predicted"/>
<evidence type="ECO:0000313" key="3">
    <source>
        <dbReference type="EMBL" id="GMF18575.1"/>
    </source>
</evidence>
<dbReference type="EMBL" id="BSXW01000320">
    <property type="protein sequence ID" value="GMF18575.1"/>
    <property type="molecule type" value="Genomic_DNA"/>
</dbReference>
<dbReference type="Proteomes" id="UP001165083">
    <property type="component" value="Unassembled WGS sequence"/>
</dbReference>
<protein>
    <submittedName>
        <fullName evidence="3">Unnamed protein product</fullName>
    </submittedName>
</protein>
<keyword evidence="1" id="KW-0175">Coiled coil</keyword>
<dbReference type="PANTHER" id="PTHR31935:SF1">
    <property type="entry name" value="COILED-COIL DOMAIN-CONTAINING PROTEIN 13"/>
    <property type="match status" value="1"/>
</dbReference>
<dbReference type="PANTHER" id="PTHR31935">
    <property type="entry name" value="COILED-COIL DOMAIN-CONTAINING PROTEIN 13"/>
    <property type="match status" value="1"/>
</dbReference>
<dbReference type="InterPro" id="IPR038929">
    <property type="entry name" value="CCDC13"/>
</dbReference>
<feature type="coiled-coil region" evidence="1">
    <location>
        <begin position="431"/>
        <end position="509"/>
    </location>
</feature>
<dbReference type="OrthoDB" id="10258312at2759"/>
<dbReference type="AlphaFoldDB" id="A0A9W6WV18"/>
<feature type="region of interest" description="Disordered" evidence="2">
    <location>
        <begin position="359"/>
        <end position="427"/>
    </location>
</feature>
<organism evidence="3 4">
    <name type="scientific">Phytophthora lilii</name>
    <dbReference type="NCBI Taxonomy" id="2077276"/>
    <lineage>
        <taxon>Eukaryota</taxon>
        <taxon>Sar</taxon>
        <taxon>Stramenopiles</taxon>
        <taxon>Oomycota</taxon>
        <taxon>Peronosporomycetes</taxon>
        <taxon>Peronosporales</taxon>
        <taxon>Peronosporaceae</taxon>
        <taxon>Phytophthora</taxon>
    </lineage>
</organism>
<accession>A0A9W6WV18</accession>
<feature type="compositionally biased region" description="Polar residues" evidence="2">
    <location>
        <begin position="412"/>
        <end position="422"/>
    </location>
</feature>